<dbReference type="EMBL" id="KT223494">
    <property type="protein sequence ID" value="ALR35016.1"/>
    <property type="molecule type" value="Genomic_DNA"/>
</dbReference>
<name>A0A0S3G4U2_HYAAA</name>
<feature type="domain" description="EGF-like" evidence="2">
    <location>
        <begin position="545"/>
        <end position="584"/>
    </location>
</feature>
<protein>
    <submittedName>
        <fullName evidence="3">HA03</fullName>
    </submittedName>
    <submittedName>
        <fullName evidence="4">HAO3</fullName>
    </submittedName>
</protein>
<feature type="domain" description="EGF-like" evidence="2">
    <location>
        <begin position="265"/>
        <end position="303"/>
    </location>
</feature>
<sequence length="664" mass="71912">MCSPPLFVAAVLLIVGCAGQVLYAQPTSSVCSDFGKQFCQSAECEVIPGTEDDFVCKCPKDDMYYNAAEKRCEYKRTCKTVKCSYGHCIQVGPGRTACGCQGVDTLTLKCGIQEWFSNDCGRKGGTAVLRTDGFLGARCDCGEWAKRNKTQDGKCVPTTCIRPDLTCKDLCEKNLLGKDTRCCQGWNSTDCSVVPQEGTYCSPGSIKGEDGKCKDACTTKEALLLCKGGCIKGQKPGKAYECICPHGYEIAEDGITCKRVPGIVDCTEEQKAACLPGQQCRVHKENSVCECPSDQQLLDGKCASECVENSCHENFTDCGVYMNKQGCYCPWTTRKPPRGVEISRCVLSEYYYTVSFTPNISLNSDHCEWYEARVLEAIRTAIGLEVFKVEILNCTQDIKARLIASEPLSKHVLKKLQACEHPVADFCMLYPMLPIKKGSATGIEEENLCESLLKNQEKAYKGVNKCAKVGDLYWFQCANGYRAVDEVARGRLRRSVCKAGVSCTDKEQLECANKGQICVFENEKPNCQCPPGTVPGQAGCAARTTCNPKEIRECEDKKKECVYRDQKAECKCPQGTVDDGQGCSGEPAVASCTEKNIAACRSNGQRCAIENGRPVCKETSDVTTAEATTTQATKADPDPGKSGGVAVSATTLLLLAASVAAAAA</sequence>
<dbReference type="EMBL" id="MH325952">
    <property type="protein sequence ID" value="AXL96675.1"/>
    <property type="molecule type" value="Genomic_DNA"/>
</dbReference>
<dbReference type="AlphaFoldDB" id="A0A0S3G4U2"/>
<feature type="chain" id="PRO_5036001780" evidence="1">
    <location>
        <begin position="25"/>
        <end position="664"/>
    </location>
</feature>
<reference evidence="3" key="1">
    <citation type="submission" date="2015-06" db="EMBL/GenBank/DDBJ databases">
        <title>Hyalomma anatolicum anatolicum HA03 allelic variation.</title>
        <authorList>
            <person name="Aghaiypour K."/>
            <person name="Moallemi L."/>
        </authorList>
    </citation>
    <scope>NUCLEOTIDE SEQUENCE</scope>
    <source>
        <strain evidence="3">Qom</strain>
        <tissue evidence="3">Egg</tissue>
    </source>
</reference>
<evidence type="ECO:0000313" key="4">
    <source>
        <dbReference type="EMBL" id="AXL96675.1"/>
    </source>
</evidence>
<keyword evidence="1" id="KW-0732">Signal</keyword>
<gene>
    <name evidence="3" type="primary">HA03</name>
    <name evidence="4" type="synonym">HAO3</name>
</gene>
<feature type="domain" description="EGF-like" evidence="2">
    <location>
        <begin position="30"/>
        <end position="73"/>
    </location>
</feature>
<dbReference type="InterPro" id="IPR000742">
    <property type="entry name" value="EGF"/>
</dbReference>
<organism evidence="3">
    <name type="scientific">Hyalomma anatolicum anatolicum</name>
    <name type="common">Tick</name>
    <dbReference type="NCBI Taxonomy" id="176093"/>
    <lineage>
        <taxon>Eukaryota</taxon>
        <taxon>Metazoa</taxon>
        <taxon>Ecdysozoa</taxon>
        <taxon>Arthropoda</taxon>
        <taxon>Chelicerata</taxon>
        <taxon>Arachnida</taxon>
        <taxon>Acari</taxon>
        <taxon>Parasitiformes</taxon>
        <taxon>Ixodida</taxon>
        <taxon>Ixodoidea</taxon>
        <taxon>Ixodidae</taxon>
        <taxon>Hyalomminae</taxon>
        <taxon>Hyalomma</taxon>
    </lineage>
</organism>
<evidence type="ECO:0000313" key="3">
    <source>
        <dbReference type="EMBL" id="ALR35016.1"/>
    </source>
</evidence>
<proteinExistence type="predicted"/>
<evidence type="ECO:0000256" key="1">
    <source>
        <dbReference type="SAM" id="SignalP"/>
    </source>
</evidence>
<evidence type="ECO:0000259" key="2">
    <source>
        <dbReference type="SMART" id="SM00181"/>
    </source>
</evidence>
<reference evidence="4" key="2">
    <citation type="submission" date="2018-05" db="EMBL/GenBank/DDBJ databases">
        <authorList>
            <person name="Lanie J.A."/>
            <person name="Ng W.-L."/>
            <person name="Kazmierczak K.M."/>
            <person name="Andrzejewski T.M."/>
            <person name="Davidsen T.M."/>
            <person name="Wayne K.J."/>
            <person name="Tettelin H."/>
            <person name="Glass J.I."/>
            <person name="Rusch D."/>
            <person name="Podicherti R."/>
            <person name="Tsui H.-C.T."/>
            <person name="Winkler M.E."/>
        </authorList>
    </citation>
    <scope>NUCLEOTIDE SEQUENCE</scope>
    <source>
        <strain evidence="4">Alborz</strain>
    </source>
</reference>
<feature type="signal peptide" evidence="1">
    <location>
        <begin position="1"/>
        <end position="24"/>
    </location>
</feature>
<dbReference type="SMART" id="SM00181">
    <property type="entry name" value="EGF"/>
    <property type="match status" value="5"/>
</dbReference>
<accession>A0A0S3G4U2</accession>
<feature type="domain" description="EGF-like" evidence="2">
    <location>
        <begin position="216"/>
        <end position="258"/>
    </location>
</feature>
<feature type="domain" description="EGF-like" evidence="2">
    <location>
        <begin position="502"/>
        <end position="541"/>
    </location>
</feature>